<name>A0ABT9VBL8_9BACI</name>
<evidence type="ECO:0000313" key="2">
    <source>
        <dbReference type="EMBL" id="MDQ0158361.1"/>
    </source>
</evidence>
<comment type="caution">
    <text evidence="2">The sequence shown here is derived from an EMBL/GenBank/DDBJ whole genome shotgun (WGS) entry which is preliminary data.</text>
</comment>
<dbReference type="EMBL" id="JAUSTQ010000001">
    <property type="protein sequence ID" value="MDQ0158361.1"/>
    <property type="molecule type" value="Genomic_DNA"/>
</dbReference>
<dbReference type="Pfam" id="PF09648">
    <property type="entry name" value="YycI"/>
    <property type="match status" value="1"/>
</dbReference>
<feature type="domain" description="Regulatory protein YycH-like" evidence="1">
    <location>
        <begin position="35"/>
        <end position="245"/>
    </location>
</feature>
<organism evidence="2 3">
    <name type="scientific">Alkalibacillus salilacus</name>
    <dbReference type="NCBI Taxonomy" id="284582"/>
    <lineage>
        <taxon>Bacteria</taxon>
        <taxon>Bacillati</taxon>
        <taxon>Bacillota</taxon>
        <taxon>Bacilli</taxon>
        <taxon>Bacillales</taxon>
        <taxon>Bacillaceae</taxon>
        <taxon>Alkalibacillus</taxon>
    </lineage>
</organism>
<sequence length="278" mass="32366">MQWGQIKTLFIISFLILNVFLGQQLFEKISDTDLERSSQASFEDRLNAQEIEIGELPEPGEEEVYISSNRYEFTEEDYDNIDNSFNNQQMVIMNDDTIVSQFNEPLELDGGDNDVLDHVYRGEEYQFWKSYNDRIILYFQKQNDRPVFFNYSGVLAVLLNENGEVTSYAQTLLGEPEEESEPQTVLDPMSVIKILYSDVLESQDEITDMSLGYHTLVPLEEGEQIFTPTWKITINDEETHFVNAIEGQVIPNEEEEFVDSITYFVDYQVEELIRSETE</sequence>
<dbReference type="Proteomes" id="UP001224359">
    <property type="component" value="Unassembled WGS sequence"/>
</dbReference>
<dbReference type="RefSeq" id="WP_306974004.1">
    <property type="nucleotide sequence ID" value="NZ_JAUSTQ010000001.1"/>
</dbReference>
<reference evidence="2 3" key="1">
    <citation type="submission" date="2023-07" db="EMBL/GenBank/DDBJ databases">
        <title>Genomic Encyclopedia of Type Strains, Phase IV (KMG-IV): sequencing the most valuable type-strain genomes for metagenomic binning, comparative biology and taxonomic classification.</title>
        <authorList>
            <person name="Goeker M."/>
        </authorList>
    </citation>
    <scope>NUCLEOTIDE SEQUENCE [LARGE SCALE GENOMIC DNA]</scope>
    <source>
        <strain evidence="2 3">DSM 16460</strain>
    </source>
</reference>
<dbReference type="InterPro" id="IPR018604">
    <property type="entry name" value="YycI-like"/>
</dbReference>
<gene>
    <name evidence="2" type="ORF">J2S77_000311</name>
</gene>
<accession>A0ABT9VBL8</accession>
<evidence type="ECO:0000259" key="1">
    <source>
        <dbReference type="Pfam" id="PF09648"/>
    </source>
</evidence>
<dbReference type="Gene3D" id="2.40.128.690">
    <property type="entry name" value="YycH protein, domain 3-like"/>
    <property type="match status" value="1"/>
</dbReference>
<proteinExistence type="predicted"/>
<evidence type="ECO:0000313" key="3">
    <source>
        <dbReference type="Proteomes" id="UP001224359"/>
    </source>
</evidence>
<keyword evidence="3" id="KW-1185">Reference proteome</keyword>
<protein>
    <submittedName>
        <fullName evidence="2">Regulatory protein YycI of two-component signal transduction system YycFG</fullName>
    </submittedName>
</protein>